<name>A0A1W6KG03_9GAMM</name>
<dbReference type="AlphaFoldDB" id="A0A1W6KG03"/>
<geneLocation type="plasmid" evidence="4">
    <name>psmr5</name>
</geneLocation>
<evidence type="ECO:0000256" key="2">
    <source>
        <dbReference type="SAM" id="Phobius"/>
    </source>
</evidence>
<accession>A0A1W6KG03</accession>
<gene>
    <name evidence="3" type="ORF">MARSALSMR5_04339</name>
</gene>
<dbReference type="Proteomes" id="UP000193100">
    <property type="component" value="Plasmid pSMR5"/>
</dbReference>
<reference evidence="3 4" key="1">
    <citation type="submission" date="2017-04" db="EMBL/GenBank/DDBJ databases">
        <title>Genome Sequence of Marinobacter salarius strain SMR5 Isolated from a culture of the Diatom Skeletonema marinoi.</title>
        <authorList>
            <person name="Topel M."/>
            <person name="Pinder M.I.M."/>
            <person name="Johansson O.N."/>
            <person name="Kourtchenko O."/>
            <person name="Godhe A."/>
            <person name="Clarke A.K."/>
        </authorList>
    </citation>
    <scope>NUCLEOTIDE SEQUENCE [LARGE SCALE GENOMIC DNA]</scope>
    <source>
        <strain evidence="3 4">SMR5</strain>
        <plasmid evidence="4">Plasmid psmr5</plasmid>
    </source>
</reference>
<keyword evidence="2" id="KW-0812">Transmembrane</keyword>
<dbReference type="GeneID" id="77258225"/>
<keyword evidence="2" id="KW-0472">Membrane</keyword>
<evidence type="ECO:0000313" key="4">
    <source>
        <dbReference type="Proteomes" id="UP000193100"/>
    </source>
</evidence>
<feature type="compositionally biased region" description="Basic and acidic residues" evidence="1">
    <location>
        <begin position="105"/>
        <end position="115"/>
    </location>
</feature>
<organism evidence="3 4">
    <name type="scientific">Marinobacter salarius</name>
    <dbReference type="NCBI Taxonomy" id="1420917"/>
    <lineage>
        <taxon>Bacteria</taxon>
        <taxon>Pseudomonadati</taxon>
        <taxon>Pseudomonadota</taxon>
        <taxon>Gammaproteobacteria</taxon>
        <taxon>Pseudomonadales</taxon>
        <taxon>Marinobacteraceae</taxon>
        <taxon>Marinobacter</taxon>
    </lineage>
</organism>
<feature type="region of interest" description="Disordered" evidence="1">
    <location>
        <begin position="96"/>
        <end position="115"/>
    </location>
</feature>
<keyword evidence="2" id="KW-1133">Transmembrane helix</keyword>
<dbReference type="EMBL" id="CP020932">
    <property type="protein sequence ID" value="ARM86356.1"/>
    <property type="molecule type" value="Genomic_DNA"/>
</dbReference>
<feature type="transmembrane region" description="Helical" evidence="2">
    <location>
        <begin position="31"/>
        <end position="52"/>
    </location>
</feature>
<feature type="transmembrane region" description="Helical" evidence="2">
    <location>
        <begin position="58"/>
        <end position="79"/>
    </location>
</feature>
<protein>
    <submittedName>
        <fullName evidence="3">Uncharacterized protein</fullName>
    </submittedName>
</protein>
<proteinExistence type="predicted"/>
<sequence>MPKYNDSENSISLKEQNRIAWGFLFKELRSFLTIALLLGITGYLAFLCSRWIYKNNYVDLAITIVVVVVCVIGLGLALWGRKESIRHKMFSSTTGWLPNSGQPPKDAERVSVEHEDGTKRWNVSVADISWELDQENPIKTYYPKK</sequence>
<evidence type="ECO:0000313" key="3">
    <source>
        <dbReference type="EMBL" id="ARM86356.1"/>
    </source>
</evidence>
<keyword evidence="3" id="KW-0614">Plasmid</keyword>
<dbReference type="RefSeq" id="WP_085682300.1">
    <property type="nucleotide sequence ID" value="NZ_CP020932.1"/>
</dbReference>
<evidence type="ECO:0000256" key="1">
    <source>
        <dbReference type="SAM" id="MobiDB-lite"/>
    </source>
</evidence>